<dbReference type="Proteomes" id="UP001063166">
    <property type="component" value="Unassembled WGS sequence"/>
</dbReference>
<feature type="region of interest" description="Disordered" evidence="1">
    <location>
        <begin position="229"/>
        <end position="257"/>
    </location>
</feature>
<keyword evidence="2" id="KW-0812">Transmembrane</keyword>
<reference evidence="3" key="1">
    <citation type="submission" date="2022-07" db="EMBL/GenBank/DDBJ databases">
        <title>The genome of Lyophyllum shimeji provides insight into the initial evolution of ectomycorrhizal fungal genome.</title>
        <authorList>
            <person name="Kobayashi Y."/>
            <person name="Shibata T."/>
            <person name="Hirakawa H."/>
            <person name="Shigenobu S."/>
            <person name="Nishiyama T."/>
            <person name="Yamada A."/>
            <person name="Hasebe M."/>
            <person name="Kawaguchi M."/>
        </authorList>
    </citation>
    <scope>NUCLEOTIDE SEQUENCE</scope>
    <source>
        <strain evidence="3">AT787</strain>
    </source>
</reference>
<keyword evidence="4" id="KW-1185">Reference proteome</keyword>
<feature type="compositionally biased region" description="Basic residues" evidence="1">
    <location>
        <begin position="239"/>
        <end position="257"/>
    </location>
</feature>
<gene>
    <name evidence="3" type="ORF">LshimejAT787_0301610</name>
</gene>
<protein>
    <submittedName>
        <fullName evidence="3">Uncharacterized protein</fullName>
    </submittedName>
</protein>
<dbReference type="AlphaFoldDB" id="A0A9P3UJP3"/>
<accession>A0A9P3UJP3</accession>
<feature type="transmembrane region" description="Helical" evidence="2">
    <location>
        <begin position="134"/>
        <end position="153"/>
    </location>
</feature>
<feature type="transmembrane region" description="Helical" evidence="2">
    <location>
        <begin position="85"/>
        <end position="105"/>
    </location>
</feature>
<evidence type="ECO:0000313" key="3">
    <source>
        <dbReference type="EMBL" id="GLB35873.1"/>
    </source>
</evidence>
<feature type="region of interest" description="Disordered" evidence="1">
    <location>
        <begin position="328"/>
        <end position="355"/>
    </location>
</feature>
<feature type="transmembrane region" description="Helical" evidence="2">
    <location>
        <begin position="301"/>
        <end position="322"/>
    </location>
</feature>
<feature type="compositionally biased region" description="Basic and acidic residues" evidence="1">
    <location>
        <begin position="336"/>
        <end position="355"/>
    </location>
</feature>
<organism evidence="3 4">
    <name type="scientific">Lyophyllum shimeji</name>
    <name type="common">Hon-shimeji</name>
    <name type="synonym">Tricholoma shimeji</name>
    <dbReference type="NCBI Taxonomy" id="47721"/>
    <lineage>
        <taxon>Eukaryota</taxon>
        <taxon>Fungi</taxon>
        <taxon>Dikarya</taxon>
        <taxon>Basidiomycota</taxon>
        <taxon>Agaricomycotina</taxon>
        <taxon>Agaricomycetes</taxon>
        <taxon>Agaricomycetidae</taxon>
        <taxon>Agaricales</taxon>
        <taxon>Tricholomatineae</taxon>
        <taxon>Lyophyllaceae</taxon>
        <taxon>Lyophyllum</taxon>
    </lineage>
</organism>
<sequence length="355" mass="39668">MSSTSDPTPCADHAANSNPDISGVFLPPDISPWLGDALTLFQALQVSNLVWLANFGTFFALASYSRQKAASRKDTSFRRAFDYRVKFGAMAQSLVSLALTLYMWASAKQFGKLSECSHLVNYIFFVIEVRATEVGRTLSLVITSILTASYLMISLQELRSYRRSYLQKQKKQAMLSAQSPSISLFPHDISSPENLSPRVPSSLHLSSSITLSTAERSNLRTSRPFRLTTSDTSIAHGQSPHKGRSSGGKRRPGRRRWSSNLDPMLVGIIICQAMVFTYFIVSTELLLNHNPSKDQSVSQWGFGQILALVVVLPSALSLIGALEEHGVKRRSRPKRTYMEERRHRKRKEDPKPETV</sequence>
<keyword evidence="2" id="KW-1133">Transmembrane helix</keyword>
<dbReference type="OrthoDB" id="5427664at2759"/>
<evidence type="ECO:0000313" key="4">
    <source>
        <dbReference type="Proteomes" id="UP001063166"/>
    </source>
</evidence>
<proteinExistence type="predicted"/>
<keyword evidence="2" id="KW-0472">Membrane</keyword>
<feature type="transmembrane region" description="Helical" evidence="2">
    <location>
        <begin position="43"/>
        <end position="64"/>
    </location>
</feature>
<dbReference type="EMBL" id="BRPK01000003">
    <property type="protein sequence ID" value="GLB35873.1"/>
    <property type="molecule type" value="Genomic_DNA"/>
</dbReference>
<evidence type="ECO:0000256" key="2">
    <source>
        <dbReference type="SAM" id="Phobius"/>
    </source>
</evidence>
<name>A0A9P3UJP3_LYOSH</name>
<evidence type="ECO:0000256" key="1">
    <source>
        <dbReference type="SAM" id="MobiDB-lite"/>
    </source>
</evidence>
<feature type="transmembrane region" description="Helical" evidence="2">
    <location>
        <begin position="261"/>
        <end position="281"/>
    </location>
</feature>
<comment type="caution">
    <text evidence="3">The sequence shown here is derived from an EMBL/GenBank/DDBJ whole genome shotgun (WGS) entry which is preliminary data.</text>
</comment>